<reference evidence="1 2" key="1">
    <citation type="journal article" date="2019" name="G3 (Bethesda)">
        <title>Sequencing of a Wild Apple (Malus baccata) Genome Unravels the Differences Between Cultivated and Wild Apple Species Regarding Disease Resistance and Cold Tolerance.</title>
        <authorList>
            <person name="Chen X."/>
        </authorList>
    </citation>
    <scope>NUCLEOTIDE SEQUENCE [LARGE SCALE GENOMIC DNA]</scope>
    <source>
        <strain evidence="2">cv. Shandingzi</strain>
        <tissue evidence="1">Leaves</tissue>
    </source>
</reference>
<protein>
    <submittedName>
        <fullName evidence="1">Uncharacterized protein</fullName>
    </submittedName>
</protein>
<dbReference type="AlphaFoldDB" id="A0A540KCH2"/>
<accession>A0A540KCH2</accession>
<organism evidence="1 2">
    <name type="scientific">Malus baccata</name>
    <name type="common">Siberian crab apple</name>
    <name type="synonym">Pyrus baccata</name>
    <dbReference type="NCBI Taxonomy" id="106549"/>
    <lineage>
        <taxon>Eukaryota</taxon>
        <taxon>Viridiplantae</taxon>
        <taxon>Streptophyta</taxon>
        <taxon>Embryophyta</taxon>
        <taxon>Tracheophyta</taxon>
        <taxon>Spermatophyta</taxon>
        <taxon>Magnoliopsida</taxon>
        <taxon>eudicotyledons</taxon>
        <taxon>Gunneridae</taxon>
        <taxon>Pentapetalae</taxon>
        <taxon>rosids</taxon>
        <taxon>fabids</taxon>
        <taxon>Rosales</taxon>
        <taxon>Rosaceae</taxon>
        <taxon>Amygdaloideae</taxon>
        <taxon>Maleae</taxon>
        <taxon>Malus</taxon>
    </lineage>
</organism>
<dbReference type="Proteomes" id="UP000315295">
    <property type="component" value="Unassembled WGS sequence"/>
</dbReference>
<sequence>MAEPKQPTAPLLGVRSVFLPNFHPSFVETGEEELNFGHIFLEKKIESFNSHYNL</sequence>
<gene>
    <name evidence="1" type="ORF">C1H46_042536</name>
</gene>
<dbReference type="EMBL" id="VIEB01001474">
    <property type="protein sequence ID" value="TQD71931.1"/>
    <property type="molecule type" value="Genomic_DNA"/>
</dbReference>
<proteinExistence type="predicted"/>
<evidence type="ECO:0000313" key="1">
    <source>
        <dbReference type="EMBL" id="TQD71931.1"/>
    </source>
</evidence>
<name>A0A540KCH2_MALBA</name>
<evidence type="ECO:0000313" key="2">
    <source>
        <dbReference type="Proteomes" id="UP000315295"/>
    </source>
</evidence>
<comment type="caution">
    <text evidence="1">The sequence shown here is derived from an EMBL/GenBank/DDBJ whole genome shotgun (WGS) entry which is preliminary data.</text>
</comment>
<keyword evidence="2" id="KW-1185">Reference proteome</keyword>